<evidence type="ECO:0000313" key="2">
    <source>
        <dbReference type="EMBL" id="KAF3341681.1"/>
    </source>
</evidence>
<sequence length="273" mass="31470">MSMTFFFISPFVNSERFVIPNEDSLIAKLQNCKIQEDTAAEEICIEQGNSRAITSGDDSRSIQHTEVINPQDFPQQILDYQRFYHTATPMTPEQLFDDYGEKLKVILSYIQEREMLLQQQESMMQTNAFFANLQLQQPFQHNMQVQQQMQPQAHDSMQFQPQWPTLYQNNNRLLSTEGSLQAPTQTAQVTRQEQERTGEQYFNQMELSTGLIQPQATSSRVILSAPNNSWGSTYNTARPSNYFHQQSFGDGANNGPGLGQYNDKPNFNNWLKQ</sequence>
<evidence type="ECO:0000313" key="3">
    <source>
        <dbReference type="Proteomes" id="UP000623129"/>
    </source>
</evidence>
<evidence type="ECO:0000256" key="1">
    <source>
        <dbReference type="SAM" id="MobiDB-lite"/>
    </source>
</evidence>
<feature type="region of interest" description="Disordered" evidence="1">
    <location>
        <begin position="248"/>
        <end position="273"/>
    </location>
</feature>
<proteinExistence type="predicted"/>
<protein>
    <submittedName>
        <fullName evidence="2">Uncharacterized protein</fullName>
    </submittedName>
</protein>
<dbReference type="AlphaFoldDB" id="A0A833VLB5"/>
<dbReference type="Proteomes" id="UP000623129">
    <property type="component" value="Unassembled WGS sequence"/>
</dbReference>
<dbReference type="EMBL" id="SWLB01000001">
    <property type="protein sequence ID" value="KAF3341681.1"/>
    <property type="molecule type" value="Genomic_DNA"/>
</dbReference>
<reference evidence="2" key="1">
    <citation type="submission" date="2020-01" db="EMBL/GenBank/DDBJ databases">
        <title>Genome sequence of Kobresia littledalei, the first chromosome-level genome in the family Cyperaceae.</title>
        <authorList>
            <person name="Qu G."/>
        </authorList>
    </citation>
    <scope>NUCLEOTIDE SEQUENCE</scope>
    <source>
        <strain evidence="2">C.B.Clarke</strain>
        <tissue evidence="2">Leaf</tissue>
    </source>
</reference>
<accession>A0A833VLB5</accession>
<name>A0A833VLB5_9POAL</name>
<comment type="caution">
    <text evidence="2">The sequence shown here is derived from an EMBL/GenBank/DDBJ whole genome shotgun (WGS) entry which is preliminary data.</text>
</comment>
<gene>
    <name evidence="2" type="ORF">FCM35_KLT00319</name>
</gene>
<keyword evidence="3" id="KW-1185">Reference proteome</keyword>
<feature type="compositionally biased region" description="Polar residues" evidence="1">
    <location>
        <begin position="263"/>
        <end position="273"/>
    </location>
</feature>
<organism evidence="2 3">
    <name type="scientific">Carex littledalei</name>
    <dbReference type="NCBI Taxonomy" id="544730"/>
    <lineage>
        <taxon>Eukaryota</taxon>
        <taxon>Viridiplantae</taxon>
        <taxon>Streptophyta</taxon>
        <taxon>Embryophyta</taxon>
        <taxon>Tracheophyta</taxon>
        <taxon>Spermatophyta</taxon>
        <taxon>Magnoliopsida</taxon>
        <taxon>Liliopsida</taxon>
        <taxon>Poales</taxon>
        <taxon>Cyperaceae</taxon>
        <taxon>Cyperoideae</taxon>
        <taxon>Cariceae</taxon>
        <taxon>Carex</taxon>
        <taxon>Carex subgen. Euthyceras</taxon>
    </lineage>
</organism>